<reference evidence="1 2" key="1">
    <citation type="journal article" date="2016" name="Int. J. Syst. Evol. Microbiol.">
        <title>Descriptions of Anaerotaenia torta gen. nov., sp. nov. and Anaerocolumna cellulosilytica gen. nov., sp. nov. isolated from a methanogenic reactor of cattle waste.</title>
        <authorList>
            <person name="Uek A."/>
            <person name="Ohtaki Y."/>
            <person name="Kaku N."/>
            <person name="Ueki K."/>
        </authorList>
    </citation>
    <scope>NUCLEOTIDE SEQUENCE [LARGE SCALE GENOMIC DNA]</scope>
    <source>
        <strain evidence="1 2">SN021</strain>
    </source>
</reference>
<proteinExistence type="predicted"/>
<dbReference type="EMBL" id="AP023367">
    <property type="protein sequence ID" value="BCJ92958.1"/>
    <property type="molecule type" value="Genomic_DNA"/>
</dbReference>
<dbReference type="KEGG" id="acel:acsn021_05270"/>
<dbReference type="Proteomes" id="UP000515561">
    <property type="component" value="Chromosome"/>
</dbReference>
<dbReference type="Gene3D" id="3.40.50.720">
    <property type="entry name" value="NAD(P)-binding Rossmann-like Domain"/>
    <property type="match status" value="1"/>
</dbReference>
<keyword evidence="2" id="KW-1185">Reference proteome</keyword>
<dbReference type="InterPro" id="IPR008884">
    <property type="entry name" value="TylF_MeTrfase"/>
</dbReference>
<dbReference type="PANTHER" id="PTHR40036:SF1">
    <property type="entry name" value="MACROCIN O-METHYLTRANSFERASE"/>
    <property type="match status" value="1"/>
</dbReference>
<protein>
    <submittedName>
        <fullName evidence="1">Uncharacterized protein</fullName>
    </submittedName>
</protein>
<dbReference type="AlphaFoldDB" id="A0A6S6R1T0"/>
<evidence type="ECO:0000313" key="1">
    <source>
        <dbReference type="EMBL" id="BCJ92958.1"/>
    </source>
</evidence>
<accession>A0A6S6R1T0</accession>
<evidence type="ECO:0000313" key="2">
    <source>
        <dbReference type="Proteomes" id="UP000515561"/>
    </source>
</evidence>
<name>A0A6S6R1T0_9FIRM</name>
<gene>
    <name evidence="1" type="ORF">acsn021_05270</name>
</gene>
<organism evidence="1 2">
    <name type="scientific">Anaerocolumna cellulosilytica</name>
    <dbReference type="NCBI Taxonomy" id="433286"/>
    <lineage>
        <taxon>Bacteria</taxon>
        <taxon>Bacillati</taxon>
        <taxon>Bacillota</taxon>
        <taxon>Clostridia</taxon>
        <taxon>Lachnospirales</taxon>
        <taxon>Lachnospiraceae</taxon>
        <taxon>Anaerocolumna</taxon>
    </lineage>
</organism>
<dbReference type="InterPro" id="IPR029063">
    <property type="entry name" value="SAM-dependent_MTases_sf"/>
</dbReference>
<dbReference type="PANTHER" id="PTHR40036">
    <property type="entry name" value="MACROCIN O-METHYLTRANSFERASE"/>
    <property type="match status" value="1"/>
</dbReference>
<sequence length="352" mass="41565">MKILLWGCGERCQFFIKNKYLDLDIIIGFIDNNSNLTHFFGKKVYRPDEIYTLSEKYDFIIVTTNTYTVNSQILNQLEALGLPSDKILFIYNNYRITEKIYIKKQNDKLIKAISEELYYNIVEPEKLQVERLNDTLTCSFDLIDNQKIVGTGSLNNDLMYMKDYTRYRTFELTANEIENRKLEGAVAEVGVFRGMFAEIINLKFPDRKLYLFDSFESFKPEEYEKERESEYCEEGFKKVFENTSVDIVMKRMPYPDNCIVRKGFFPESIQEQEQNENFAFISIDVDFEESTYQCLSFFYPRLVKNGYIFLHDYNNRNLEGVKVAVNRYEADNKITFNKIPLCDEGGTLIIIK</sequence>
<dbReference type="Gene3D" id="3.40.50.150">
    <property type="entry name" value="Vaccinia Virus protein VP39"/>
    <property type="match status" value="1"/>
</dbReference>
<dbReference type="RefSeq" id="WP_184092622.1">
    <property type="nucleotide sequence ID" value="NZ_AP023367.1"/>
</dbReference>
<dbReference type="Pfam" id="PF05711">
    <property type="entry name" value="TylF"/>
    <property type="match status" value="1"/>
</dbReference>